<dbReference type="InterPro" id="IPR008271">
    <property type="entry name" value="Ser/Thr_kinase_AS"/>
</dbReference>
<keyword evidence="2" id="KW-0547">Nucleotide-binding</keyword>
<dbReference type="KEGG" id="samy:DB32_002141"/>
<accession>A0A0F6W1F4</accession>
<dbReference type="SMART" id="SM00220">
    <property type="entry name" value="S_TKc"/>
    <property type="match status" value="1"/>
</dbReference>
<gene>
    <name evidence="8" type="ORF">DB32_002141</name>
</gene>
<dbReference type="GO" id="GO:0004674">
    <property type="term" value="F:protein serine/threonine kinase activity"/>
    <property type="evidence" value="ECO:0007669"/>
    <property type="project" value="UniProtKB-KW"/>
</dbReference>
<organism evidence="8 9">
    <name type="scientific">Sandaracinus amylolyticus</name>
    <dbReference type="NCBI Taxonomy" id="927083"/>
    <lineage>
        <taxon>Bacteria</taxon>
        <taxon>Pseudomonadati</taxon>
        <taxon>Myxococcota</taxon>
        <taxon>Polyangia</taxon>
        <taxon>Polyangiales</taxon>
        <taxon>Sandaracinaceae</taxon>
        <taxon>Sandaracinus</taxon>
    </lineage>
</organism>
<dbReference type="InterPro" id="IPR011009">
    <property type="entry name" value="Kinase-like_dom_sf"/>
</dbReference>
<proteinExistence type="predicted"/>
<reference evidence="8 9" key="1">
    <citation type="submission" date="2015-03" db="EMBL/GenBank/DDBJ databases">
        <title>Genome assembly of Sandaracinus amylolyticus DSM 53668.</title>
        <authorList>
            <person name="Sharma G."/>
            <person name="Subramanian S."/>
        </authorList>
    </citation>
    <scope>NUCLEOTIDE SEQUENCE [LARGE SCALE GENOMIC DNA]</scope>
    <source>
        <strain evidence="8 9">DSM 53668</strain>
    </source>
</reference>
<feature type="region of interest" description="Disordered" evidence="5">
    <location>
        <begin position="292"/>
        <end position="359"/>
    </location>
</feature>
<name>A0A0F6W1F4_9BACT</name>
<keyword evidence="1" id="KW-0808">Transferase</keyword>
<dbReference type="Gene3D" id="2.60.120.380">
    <property type="match status" value="1"/>
</dbReference>
<protein>
    <submittedName>
        <fullName evidence="8">Serine/threonine protein kinase</fullName>
    </submittedName>
</protein>
<dbReference type="SUPFAM" id="SSF56112">
    <property type="entry name" value="Protein kinase-like (PK-like)"/>
    <property type="match status" value="1"/>
</dbReference>
<feature type="compositionally biased region" description="Low complexity" evidence="5">
    <location>
        <begin position="327"/>
        <end position="345"/>
    </location>
</feature>
<dbReference type="PANTHER" id="PTHR43289:SF6">
    <property type="entry name" value="SERINE_THREONINE-PROTEIN KINASE NEKL-3"/>
    <property type="match status" value="1"/>
</dbReference>
<keyword evidence="9" id="KW-1185">Reference proteome</keyword>
<evidence type="ECO:0000256" key="6">
    <source>
        <dbReference type="SAM" id="Phobius"/>
    </source>
</evidence>
<keyword evidence="8" id="KW-0723">Serine/threonine-protein kinase</keyword>
<dbReference type="Proteomes" id="UP000034883">
    <property type="component" value="Chromosome"/>
</dbReference>
<evidence type="ECO:0000256" key="5">
    <source>
        <dbReference type="SAM" id="MobiDB-lite"/>
    </source>
</evidence>
<dbReference type="InterPro" id="IPR000719">
    <property type="entry name" value="Prot_kinase_dom"/>
</dbReference>
<evidence type="ECO:0000259" key="7">
    <source>
        <dbReference type="PROSITE" id="PS50011"/>
    </source>
</evidence>
<feature type="compositionally biased region" description="Polar residues" evidence="5">
    <location>
        <begin position="299"/>
        <end position="320"/>
    </location>
</feature>
<keyword evidence="6" id="KW-0472">Membrane</keyword>
<dbReference type="Gene3D" id="1.10.510.10">
    <property type="entry name" value="Transferase(Phosphotransferase) domain 1"/>
    <property type="match status" value="1"/>
</dbReference>
<evidence type="ECO:0000256" key="2">
    <source>
        <dbReference type="ARBA" id="ARBA00022741"/>
    </source>
</evidence>
<dbReference type="PANTHER" id="PTHR43289">
    <property type="entry name" value="MITOGEN-ACTIVATED PROTEIN KINASE KINASE KINASE 20-RELATED"/>
    <property type="match status" value="1"/>
</dbReference>
<evidence type="ECO:0000313" key="9">
    <source>
        <dbReference type="Proteomes" id="UP000034883"/>
    </source>
</evidence>
<evidence type="ECO:0000256" key="4">
    <source>
        <dbReference type="ARBA" id="ARBA00022840"/>
    </source>
</evidence>
<dbReference type="Pfam" id="PF00069">
    <property type="entry name" value="Pkinase"/>
    <property type="match status" value="1"/>
</dbReference>
<keyword evidence="6" id="KW-0812">Transmembrane</keyword>
<feature type="transmembrane region" description="Helical" evidence="6">
    <location>
        <begin position="365"/>
        <end position="392"/>
    </location>
</feature>
<evidence type="ECO:0000256" key="3">
    <source>
        <dbReference type="ARBA" id="ARBA00022777"/>
    </source>
</evidence>
<keyword evidence="6" id="KW-1133">Transmembrane helix</keyword>
<keyword evidence="3 8" id="KW-0418">Kinase</keyword>
<dbReference type="CDD" id="cd14014">
    <property type="entry name" value="STKc_PknB_like"/>
    <property type="match status" value="1"/>
</dbReference>
<dbReference type="AlphaFoldDB" id="A0A0F6W1F4"/>
<evidence type="ECO:0000256" key="1">
    <source>
        <dbReference type="ARBA" id="ARBA00022679"/>
    </source>
</evidence>
<dbReference type="GO" id="GO:0005524">
    <property type="term" value="F:ATP binding"/>
    <property type="evidence" value="ECO:0007669"/>
    <property type="project" value="UniProtKB-KW"/>
</dbReference>
<dbReference type="STRING" id="927083.DB32_002141"/>
<dbReference type="PROSITE" id="PS00108">
    <property type="entry name" value="PROTEIN_KINASE_ST"/>
    <property type="match status" value="1"/>
</dbReference>
<dbReference type="Gene3D" id="3.30.200.20">
    <property type="entry name" value="Phosphorylase Kinase, domain 1"/>
    <property type="match status" value="1"/>
</dbReference>
<evidence type="ECO:0000313" key="8">
    <source>
        <dbReference type="EMBL" id="AKF04992.1"/>
    </source>
</evidence>
<keyword evidence="4" id="KW-0067">ATP-binding</keyword>
<dbReference type="PROSITE" id="PS50011">
    <property type="entry name" value="PROTEIN_KINASE_DOM"/>
    <property type="match status" value="1"/>
</dbReference>
<sequence length="580" mass="60374">MIGGRYEIVRKIAEGGMGAVYEAQHHLTKQTVALKILFPHIGRDENARQRFLREVSAPAQIGHDGIVEVHDAGFDTQDGSLFVAMELLRGETMRDRLARGGLTRDQVLDLFEAMLDPLAAAHARGIVHRDLKPENVFLHRERDGREVLKLLDFGIARDLDEKSQSVTQTGMAMGTPHYMAPEQAMSARSVSFPADVWAVGAMLYEALSGSPPFGGETASAIVVHAVSKPHEPLAHAAPATPHAIAALVDRCLAKEADKRPKDARELLGELRVARGKSAGIATGPVAPSQVMLPVAPPQSYGTPSQQSYGATPAPQVTPQPSYGAHVPSAPHPSAASFGGVPTPAHVTPPPAVSPVPRSGSGSGRLLVIGGLVIGLGLLAVAGVVAVGAYAAFSGNGAASQGTGTLRVMTTIPGQLVIDGAPQGPVLIGGQDVVLAAGSHVVEVQIAGATMASQRVDVSAGQVQQIELVRGVVAGSSGSAGGAGVHGGTLGPGDQTLSTGEYMDFYEMSFSAGQHVHVELASPSFDTYLILRFPSGRQRDNDDATGTNSMLDQTLDETGVYRVIVTSFSAGETGPYTLTIR</sequence>
<dbReference type="EMBL" id="CP011125">
    <property type="protein sequence ID" value="AKF04992.1"/>
    <property type="molecule type" value="Genomic_DNA"/>
</dbReference>
<feature type="domain" description="Protein kinase" evidence="7">
    <location>
        <begin position="6"/>
        <end position="272"/>
    </location>
</feature>